<dbReference type="PRINTS" id="PR00385">
    <property type="entry name" value="P450"/>
</dbReference>
<dbReference type="OrthoDB" id="1470350at2759"/>
<dbReference type="Gene3D" id="1.10.630.10">
    <property type="entry name" value="Cytochrome P450"/>
    <property type="match status" value="1"/>
</dbReference>
<evidence type="ECO:0000256" key="6">
    <source>
        <dbReference type="PIRSR" id="PIRSR602401-1"/>
    </source>
</evidence>
<dbReference type="Pfam" id="PF00067">
    <property type="entry name" value="p450"/>
    <property type="match status" value="1"/>
</dbReference>
<evidence type="ECO:0000313" key="8">
    <source>
        <dbReference type="EMBL" id="EMR70851.1"/>
    </source>
</evidence>
<dbReference type="PROSITE" id="PS00086">
    <property type="entry name" value="CYTOCHROME_P450"/>
    <property type="match status" value="1"/>
</dbReference>
<dbReference type="InterPro" id="IPR002401">
    <property type="entry name" value="Cyt_P450_E_grp-I"/>
</dbReference>
<dbReference type="SUPFAM" id="SSF48264">
    <property type="entry name" value="Cytochrome P450"/>
    <property type="match status" value="1"/>
</dbReference>
<keyword evidence="4 6" id="KW-0479">Metal-binding</keyword>
<dbReference type="PANTHER" id="PTHR24305:SF210">
    <property type="entry name" value="CYTOCHROME P450 MONOOXYGENASE ASQL-RELATED"/>
    <property type="match status" value="1"/>
</dbReference>
<dbReference type="InterPro" id="IPR050121">
    <property type="entry name" value="Cytochrome_P450_monoxygenase"/>
</dbReference>
<dbReference type="PANTHER" id="PTHR24305">
    <property type="entry name" value="CYTOCHROME P450"/>
    <property type="match status" value="1"/>
</dbReference>
<proteinExistence type="inferred from homology"/>
<keyword evidence="9" id="KW-1185">Reference proteome</keyword>
<accession>M7TLM9</accession>
<dbReference type="AlphaFoldDB" id="M7TLM9"/>
<protein>
    <submittedName>
        <fullName evidence="8">Putative cytochrome p450 monooxygenase protein</fullName>
    </submittedName>
</protein>
<evidence type="ECO:0000256" key="5">
    <source>
        <dbReference type="ARBA" id="ARBA00023004"/>
    </source>
</evidence>
<dbReference type="Proteomes" id="UP000012174">
    <property type="component" value="Unassembled WGS sequence"/>
</dbReference>
<dbReference type="InterPro" id="IPR017972">
    <property type="entry name" value="Cyt_P450_CS"/>
</dbReference>
<reference evidence="9" key="1">
    <citation type="journal article" date="2013" name="Genome Announc.">
        <title>Draft genome sequence of the grapevine dieback fungus Eutypa lata UCR-EL1.</title>
        <authorList>
            <person name="Blanco-Ulate B."/>
            <person name="Rolshausen P.E."/>
            <person name="Cantu D."/>
        </authorList>
    </citation>
    <scope>NUCLEOTIDE SEQUENCE [LARGE SCALE GENOMIC DNA]</scope>
    <source>
        <strain evidence="9">UCR-EL1</strain>
    </source>
</reference>
<evidence type="ECO:0000256" key="4">
    <source>
        <dbReference type="ARBA" id="ARBA00022723"/>
    </source>
</evidence>
<comment type="cofactor">
    <cofactor evidence="1 6">
        <name>heme</name>
        <dbReference type="ChEBI" id="CHEBI:30413"/>
    </cofactor>
</comment>
<keyword evidence="7" id="KW-0560">Oxidoreductase</keyword>
<feature type="binding site" description="axial binding residue" evidence="6">
    <location>
        <position position="431"/>
    </location>
    <ligand>
        <name>heme</name>
        <dbReference type="ChEBI" id="CHEBI:30413"/>
    </ligand>
    <ligandPart>
        <name>Fe</name>
        <dbReference type="ChEBI" id="CHEBI:18248"/>
    </ligandPart>
</feature>
<dbReference type="OMA" id="CRFYPWL"/>
<evidence type="ECO:0000256" key="1">
    <source>
        <dbReference type="ARBA" id="ARBA00001971"/>
    </source>
</evidence>
<dbReference type="EMBL" id="KB705761">
    <property type="protein sequence ID" value="EMR70851.1"/>
    <property type="molecule type" value="Genomic_DNA"/>
</dbReference>
<comment type="similarity">
    <text evidence="2 7">Belongs to the cytochrome P450 family.</text>
</comment>
<keyword evidence="3 6" id="KW-0349">Heme</keyword>
<dbReference type="KEGG" id="ela:UCREL1_2110"/>
<keyword evidence="7 8" id="KW-0503">Monooxygenase</keyword>
<dbReference type="InterPro" id="IPR001128">
    <property type="entry name" value="Cyt_P450"/>
</dbReference>
<dbReference type="GO" id="GO:0016705">
    <property type="term" value="F:oxidoreductase activity, acting on paired donors, with incorporation or reduction of molecular oxygen"/>
    <property type="evidence" value="ECO:0007669"/>
    <property type="project" value="InterPro"/>
</dbReference>
<dbReference type="PRINTS" id="PR00463">
    <property type="entry name" value="EP450I"/>
</dbReference>
<name>M7TLM9_EUTLA</name>
<evidence type="ECO:0000256" key="2">
    <source>
        <dbReference type="ARBA" id="ARBA00010617"/>
    </source>
</evidence>
<dbReference type="eggNOG" id="KOG0158">
    <property type="taxonomic scope" value="Eukaryota"/>
</dbReference>
<evidence type="ECO:0000256" key="7">
    <source>
        <dbReference type="RuleBase" id="RU000461"/>
    </source>
</evidence>
<dbReference type="GO" id="GO:0020037">
    <property type="term" value="F:heme binding"/>
    <property type="evidence" value="ECO:0007669"/>
    <property type="project" value="InterPro"/>
</dbReference>
<keyword evidence="5 6" id="KW-0408">Iron</keyword>
<dbReference type="GO" id="GO:0005506">
    <property type="term" value="F:iron ion binding"/>
    <property type="evidence" value="ECO:0007669"/>
    <property type="project" value="InterPro"/>
</dbReference>
<evidence type="ECO:0000313" key="9">
    <source>
        <dbReference type="Proteomes" id="UP000012174"/>
    </source>
</evidence>
<dbReference type="CDD" id="cd11058">
    <property type="entry name" value="CYP60B-like"/>
    <property type="match status" value="1"/>
</dbReference>
<dbReference type="GO" id="GO:0004497">
    <property type="term" value="F:monooxygenase activity"/>
    <property type="evidence" value="ECO:0007669"/>
    <property type="project" value="UniProtKB-KW"/>
</dbReference>
<dbReference type="HOGENOM" id="CLU_001570_14_11_1"/>
<gene>
    <name evidence="8" type="ORF">UCREL1_2110</name>
</gene>
<dbReference type="STRING" id="1287681.M7TLM9"/>
<organism evidence="8 9">
    <name type="scientific">Eutypa lata (strain UCR-EL1)</name>
    <name type="common">Grapevine dieback disease fungus</name>
    <name type="synonym">Eutypa armeniacae</name>
    <dbReference type="NCBI Taxonomy" id="1287681"/>
    <lineage>
        <taxon>Eukaryota</taxon>
        <taxon>Fungi</taxon>
        <taxon>Dikarya</taxon>
        <taxon>Ascomycota</taxon>
        <taxon>Pezizomycotina</taxon>
        <taxon>Sordariomycetes</taxon>
        <taxon>Xylariomycetidae</taxon>
        <taxon>Xylariales</taxon>
        <taxon>Diatrypaceae</taxon>
        <taxon>Eutypa</taxon>
    </lineage>
</organism>
<dbReference type="InterPro" id="IPR036396">
    <property type="entry name" value="Cyt_P450_sf"/>
</dbReference>
<evidence type="ECO:0000256" key="3">
    <source>
        <dbReference type="ARBA" id="ARBA00022617"/>
    </source>
</evidence>
<sequence length="486" mass="55392">MEYNQCVFSIAARLVYNIYFHPLASYPGPLYLAASDIPLAIFSLLGTSQYPLKEAHDRYGEIVRIAPGTLSYINPQAWTDIYGYKKNGGGRANLPKDPRYFNEMLLGKETITLASDEDAIPIRRSLNSAFSHRALLEQEPMMQAHIGRLMAQFEKHGAGEQQPVDVREWFTFSMFDINSDFGFGEDMGCVQSGVYHDWVKFVVNYFYAAVLLHQCHKFWPLNRLLALCIPSSIRKMQVNHNEASLKRVRKRMTTDTDRHDFMYYFLKQATKEQLPVKTIEAQATVVILAGSETSAVAQTAAVYHILTHQDIHEKLEQEVRSTFGNIEDINLQDVLNKLPYLDAVVQETLRIHTPVPNGFSRWVPDKNGMMICGKHVPQGTVVTINHYCSNTSASNFRDPMKFTPDRWMGDATYADDRRDVVQPFSVGPRNCPGKQFALYNIKLTLAHLLWRFNLKLGDGTENWTVGQRVYAGWVQPALPVLMEKRA</sequence>